<gene>
    <name evidence="1" type="ORF">IAA96_05090</name>
</gene>
<evidence type="ECO:0000313" key="2">
    <source>
        <dbReference type="Proteomes" id="UP000823616"/>
    </source>
</evidence>
<protein>
    <submittedName>
        <fullName evidence="1">Uncharacterized protein</fullName>
    </submittedName>
</protein>
<dbReference type="Proteomes" id="UP000823616">
    <property type="component" value="Unassembled WGS sequence"/>
</dbReference>
<accession>A0A9D9HGU4</accession>
<organism evidence="1 2">
    <name type="scientific">Candidatus Avitreponema avistercoris</name>
    <dbReference type="NCBI Taxonomy" id="2840705"/>
    <lineage>
        <taxon>Bacteria</taxon>
        <taxon>Pseudomonadati</taxon>
        <taxon>Spirochaetota</taxon>
        <taxon>Spirochaetia</taxon>
        <taxon>Spirochaetales</taxon>
        <taxon>Candidatus Avitreponema</taxon>
    </lineage>
</organism>
<comment type="caution">
    <text evidence="1">The sequence shown here is derived from an EMBL/GenBank/DDBJ whole genome shotgun (WGS) entry which is preliminary data.</text>
</comment>
<reference evidence="1" key="2">
    <citation type="journal article" date="2021" name="PeerJ">
        <title>Extensive microbial diversity within the chicken gut microbiome revealed by metagenomics and culture.</title>
        <authorList>
            <person name="Gilroy R."/>
            <person name="Ravi A."/>
            <person name="Getino M."/>
            <person name="Pursley I."/>
            <person name="Horton D.L."/>
            <person name="Alikhan N.F."/>
            <person name="Baker D."/>
            <person name="Gharbi K."/>
            <person name="Hall N."/>
            <person name="Watson M."/>
            <person name="Adriaenssens E.M."/>
            <person name="Foster-Nyarko E."/>
            <person name="Jarju S."/>
            <person name="Secka A."/>
            <person name="Antonio M."/>
            <person name="Oren A."/>
            <person name="Chaudhuri R.R."/>
            <person name="La Ragione R."/>
            <person name="Hildebrand F."/>
            <person name="Pallen M.J."/>
        </authorList>
    </citation>
    <scope>NUCLEOTIDE SEQUENCE</scope>
    <source>
        <strain evidence="1">B3-4054</strain>
    </source>
</reference>
<dbReference type="AlphaFoldDB" id="A0A9D9HGU4"/>
<reference evidence="1" key="1">
    <citation type="submission" date="2020-10" db="EMBL/GenBank/DDBJ databases">
        <authorList>
            <person name="Gilroy R."/>
        </authorList>
    </citation>
    <scope>NUCLEOTIDE SEQUENCE</scope>
    <source>
        <strain evidence="1">B3-4054</strain>
    </source>
</reference>
<sequence>MIKPEEVIKTGSDLAALPRDMRGKIEDNLNEDKNLKNGVSDIFSGLTKDSIGGRWGHYRDYWEKPGSLEREAVAHFFEARAAGGRKLEILKEYFPSAYEYFESTLKGF</sequence>
<dbReference type="EMBL" id="JADIMS010000085">
    <property type="protein sequence ID" value="MBO8450464.1"/>
    <property type="molecule type" value="Genomic_DNA"/>
</dbReference>
<proteinExistence type="predicted"/>
<evidence type="ECO:0000313" key="1">
    <source>
        <dbReference type="EMBL" id="MBO8450464.1"/>
    </source>
</evidence>
<name>A0A9D9HGU4_9SPIR</name>